<dbReference type="InterPro" id="IPR001789">
    <property type="entry name" value="Sig_transdc_resp-reg_receiver"/>
</dbReference>
<dbReference type="CDD" id="cd00156">
    <property type="entry name" value="REC"/>
    <property type="match status" value="1"/>
</dbReference>
<comment type="caution">
    <text evidence="1">Lacks conserved residue(s) required for the propagation of feature annotation.</text>
</comment>
<dbReference type="Pfam" id="PF04397">
    <property type="entry name" value="LytTR"/>
    <property type="match status" value="1"/>
</dbReference>
<dbReference type="Pfam" id="PF00072">
    <property type="entry name" value="Response_reg"/>
    <property type="match status" value="1"/>
</dbReference>
<name>A0A1I0GLU9_9FIRM</name>
<feature type="domain" description="HTH LytTR-type" evidence="3">
    <location>
        <begin position="123"/>
        <end position="223"/>
    </location>
</feature>
<evidence type="ECO:0000259" key="3">
    <source>
        <dbReference type="PROSITE" id="PS50930"/>
    </source>
</evidence>
<dbReference type="Gene3D" id="3.40.50.2300">
    <property type="match status" value="1"/>
</dbReference>
<dbReference type="Proteomes" id="UP000198558">
    <property type="component" value="Unassembled WGS sequence"/>
</dbReference>
<dbReference type="GeneID" id="78289078"/>
<keyword evidence="4" id="KW-0238">DNA-binding</keyword>
<dbReference type="RefSeq" id="WP_092355477.1">
    <property type="nucleotide sequence ID" value="NZ_FOIN01000032.1"/>
</dbReference>
<dbReference type="EMBL" id="FOIN01000032">
    <property type="protein sequence ID" value="SET72010.1"/>
    <property type="molecule type" value="Genomic_DNA"/>
</dbReference>
<feature type="domain" description="Response regulatory" evidence="2">
    <location>
        <begin position="2"/>
        <end position="114"/>
    </location>
</feature>
<gene>
    <name evidence="4" type="ORF">SAMN04489758_13213</name>
</gene>
<dbReference type="GO" id="GO:0000160">
    <property type="term" value="P:phosphorelay signal transduction system"/>
    <property type="evidence" value="ECO:0007669"/>
    <property type="project" value="InterPro"/>
</dbReference>
<dbReference type="Gene3D" id="2.40.50.1020">
    <property type="entry name" value="LytTr DNA-binding domain"/>
    <property type="match status" value="1"/>
</dbReference>
<dbReference type="InterPro" id="IPR011006">
    <property type="entry name" value="CheY-like_superfamily"/>
</dbReference>
<proteinExistence type="predicted"/>
<dbReference type="SUPFAM" id="SSF52172">
    <property type="entry name" value="CheY-like"/>
    <property type="match status" value="1"/>
</dbReference>
<dbReference type="InterPro" id="IPR007492">
    <property type="entry name" value="LytTR_DNA-bd_dom"/>
</dbReference>
<dbReference type="SMART" id="SM00448">
    <property type="entry name" value="REC"/>
    <property type="match status" value="1"/>
</dbReference>
<dbReference type="AlphaFoldDB" id="A0A1I0GLU9"/>
<evidence type="ECO:0000313" key="4">
    <source>
        <dbReference type="EMBL" id="SET72010.1"/>
    </source>
</evidence>
<protein>
    <submittedName>
        <fullName evidence="4">DNA-binding response regulator, LytR/AlgR family</fullName>
    </submittedName>
</protein>
<dbReference type="GO" id="GO:0003677">
    <property type="term" value="F:DNA binding"/>
    <property type="evidence" value="ECO:0007669"/>
    <property type="project" value="UniProtKB-KW"/>
</dbReference>
<sequence>MKIAILDNDKYFCDKIKQLIIDNSYVSGFDIDMYESPRIFLENRNKYDILFLEIDLSEIDGIDIVRKLKSNQIIIVVVTNSYDRITEVIGINVAGYIIKNQIDIEFKKIVKEILEYVVINKNIMITTKNDIYCYEPAEILLIEYIDRHLYVYKKNGYDDLGYISIKDVIKTLPIQFVLVNKNQIINIDKIAFMVGMNIKLKYSDMIVEVSRRKRREVFELMIRAINRI</sequence>
<reference evidence="5" key="1">
    <citation type="submission" date="2016-10" db="EMBL/GenBank/DDBJ databases">
        <authorList>
            <person name="Varghese N."/>
            <person name="Submissions S."/>
        </authorList>
    </citation>
    <scope>NUCLEOTIDE SEQUENCE [LARGE SCALE GENOMIC DNA]</scope>
    <source>
        <strain evidence="5">DSM 1551</strain>
    </source>
</reference>
<dbReference type="SMART" id="SM00850">
    <property type="entry name" value="LytTR"/>
    <property type="match status" value="1"/>
</dbReference>
<organism evidence="4 5">
    <name type="scientific">Thomasclavelia cocleata</name>
    <dbReference type="NCBI Taxonomy" id="69824"/>
    <lineage>
        <taxon>Bacteria</taxon>
        <taxon>Bacillati</taxon>
        <taxon>Bacillota</taxon>
        <taxon>Erysipelotrichia</taxon>
        <taxon>Erysipelotrichales</taxon>
        <taxon>Coprobacillaceae</taxon>
        <taxon>Thomasclavelia</taxon>
    </lineage>
</organism>
<evidence type="ECO:0000313" key="5">
    <source>
        <dbReference type="Proteomes" id="UP000198558"/>
    </source>
</evidence>
<dbReference type="OrthoDB" id="9802383at2"/>
<dbReference type="PROSITE" id="PS50110">
    <property type="entry name" value="RESPONSE_REGULATORY"/>
    <property type="match status" value="1"/>
</dbReference>
<accession>A0A1I0GLU9</accession>
<keyword evidence="5" id="KW-1185">Reference proteome</keyword>
<evidence type="ECO:0000259" key="2">
    <source>
        <dbReference type="PROSITE" id="PS50110"/>
    </source>
</evidence>
<dbReference type="PROSITE" id="PS50930">
    <property type="entry name" value="HTH_LYTTR"/>
    <property type="match status" value="1"/>
</dbReference>
<evidence type="ECO:0000256" key="1">
    <source>
        <dbReference type="PROSITE-ProRule" id="PRU00169"/>
    </source>
</evidence>